<dbReference type="Proteomes" id="UP000758155">
    <property type="component" value="Unassembled WGS sequence"/>
</dbReference>
<name>A0A9P4WXR4_9PLEO</name>
<reference evidence="1" key="1">
    <citation type="submission" date="2019-04" db="EMBL/GenBank/DDBJ databases">
        <title>Sequencing of skin fungus with MAO and IRED activity.</title>
        <authorList>
            <person name="Marsaioli A.J."/>
            <person name="Bonatto J.M.C."/>
            <person name="Reis Junior O."/>
        </authorList>
    </citation>
    <scope>NUCLEOTIDE SEQUENCE</scope>
    <source>
        <strain evidence="1">28M1</strain>
    </source>
</reference>
<proteinExistence type="predicted"/>
<keyword evidence="2" id="KW-1185">Reference proteome</keyword>
<sequence>MVSDLIGMHQDYDQQHAQMAFSELQATSIAQGDPAGPAVMTYLNGYGEQGIPTYQQPQDAIPEFSIHDQSSSALNPFHQFDTDTYAELDTTYPRIPECPPQYHVPQGDTLTQPWQCDYSAPQVRLSHIAAVEDA</sequence>
<evidence type="ECO:0000313" key="2">
    <source>
        <dbReference type="Proteomes" id="UP000758155"/>
    </source>
</evidence>
<dbReference type="AlphaFoldDB" id="A0A9P4WXR4"/>
<gene>
    <name evidence="1" type="ORF">E8E12_007689</name>
</gene>
<evidence type="ECO:0000313" key="1">
    <source>
        <dbReference type="EMBL" id="KAF3045074.1"/>
    </source>
</evidence>
<organism evidence="1 2">
    <name type="scientific">Didymella heteroderae</name>
    <dbReference type="NCBI Taxonomy" id="1769908"/>
    <lineage>
        <taxon>Eukaryota</taxon>
        <taxon>Fungi</taxon>
        <taxon>Dikarya</taxon>
        <taxon>Ascomycota</taxon>
        <taxon>Pezizomycotina</taxon>
        <taxon>Dothideomycetes</taxon>
        <taxon>Pleosporomycetidae</taxon>
        <taxon>Pleosporales</taxon>
        <taxon>Pleosporineae</taxon>
        <taxon>Didymellaceae</taxon>
        <taxon>Didymella</taxon>
    </lineage>
</organism>
<comment type="caution">
    <text evidence="1">The sequence shown here is derived from an EMBL/GenBank/DDBJ whole genome shotgun (WGS) entry which is preliminary data.</text>
</comment>
<dbReference type="EMBL" id="SWKV01000007">
    <property type="protein sequence ID" value="KAF3045074.1"/>
    <property type="molecule type" value="Genomic_DNA"/>
</dbReference>
<protein>
    <submittedName>
        <fullName evidence="1">Uncharacterized protein</fullName>
    </submittedName>
</protein>
<accession>A0A9P4WXR4</accession>